<dbReference type="AlphaFoldDB" id="A0A412WQ58"/>
<comment type="caution">
    <text evidence="1">The sequence shown here is derived from an EMBL/GenBank/DDBJ whole genome shotgun (WGS) entry which is preliminary data.</text>
</comment>
<organism evidence="1 2">
    <name type="scientific">Odoribacter splanchnicus</name>
    <dbReference type="NCBI Taxonomy" id="28118"/>
    <lineage>
        <taxon>Bacteria</taxon>
        <taxon>Pseudomonadati</taxon>
        <taxon>Bacteroidota</taxon>
        <taxon>Bacteroidia</taxon>
        <taxon>Bacteroidales</taxon>
        <taxon>Odoribacteraceae</taxon>
        <taxon>Odoribacter</taxon>
    </lineage>
</organism>
<dbReference type="Proteomes" id="UP000283426">
    <property type="component" value="Unassembled WGS sequence"/>
</dbReference>
<protein>
    <submittedName>
        <fullName evidence="1">Uncharacterized protein</fullName>
    </submittedName>
</protein>
<evidence type="ECO:0000313" key="1">
    <source>
        <dbReference type="EMBL" id="RGV29272.1"/>
    </source>
</evidence>
<accession>A0A412WQ58</accession>
<name>A0A412WQ58_9BACT</name>
<gene>
    <name evidence="1" type="ORF">DWW24_04115</name>
</gene>
<dbReference type="EMBL" id="QRYW01000006">
    <property type="protein sequence ID" value="RGV29272.1"/>
    <property type="molecule type" value="Genomic_DNA"/>
</dbReference>
<sequence length="63" mass="7330">MCNIVEDWGYAPNLYYFDQEWHVSWIDSAEGDCLYDFVGKSPEEAIVNAHRSIIITDNSIKFL</sequence>
<evidence type="ECO:0000313" key="2">
    <source>
        <dbReference type="Proteomes" id="UP000283426"/>
    </source>
</evidence>
<proteinExistence type="predicted"/>
<reference evidence="1 2" key="1">
    <citation type="submission" date="2018-08" db="EMBL/GenBank/DDBJ databases">
        <title>A genome reference for cultivated species of the human gut microbiota.</title>
        <authorList>
            <person name="Zou Y."/>
            <person name="Xue W."/>
            <person name="Luo G."/>
        </authorList>
    </citation>
    <scope>NUCLEOTIDE SEQUENCE [LARGE SCALE GENOMIC DNA]</scope>
    <source>
        <strain evidence="1 2">AF14-6AC</strain>
    </source>
</reference>